<keyword evidence="4" id="KW-0479">Metal-binding</keyword>
<dbReference type="Gene3D" id="3.60.140.10">
    <property type="entry name" value="CNF1/YfiH-like putative cysteine hydrolases"/>
    <property type="match status" value="1"/>
</dbReference>
<keyword evidence="5" id="KW-0378">Hydrolase</keyword>
<comment type="caution">
    <text evidence="11">The sequence shown here is derived from an EMBL/GenBank/DDBJ whole genome shotgun (WGS) entry which is preliminary data.</text>
</comment>
<dbReference type="CDD" id="cd16833">
    <property type="entry name" value="YfiH"/>
    <property type="match status" value="1"/>
</dbReference>
<evidence type="ECO:0000256" key="9">
    <source>
        <dbReference type="ARBA" id="ARBA00049893"/>
    </source>
</evidence>
<gene>
    <name evidence="11" type="primary">yfiH</name>
    <name evidence="11" type="ORF">NBRC116585_21490</name>
</gene>
<dbReference type="SUPFAM" id="SSF64438">
    <property type="entry name" value="CNF1/YfiH-like putative cysteine hydrolases"/>
    <property type="match status" value="1"/>
</dbReference>
<comment type="catalytic activity">
    <reaction evidence="1">
        <text>inosine + phosphate = alpha-D-ribose 1-phosphate + hypoxanthine</text>
        <dbReference type="Rhea" id="RHEA:27646"/>
        <dbReference type="ChEBI" id="CHEBI:17368"/>
        <dbReference type="ChEBI" id="CHEBI:17596"/>
        <dbReference type="ChEBI" id="CHEBI:43474"/>
        <dbReference type="ChEBI" id="CHEBI:57720"/>
        <dbReference type="EC" id="2.4.2.1"/>
    </reaction>
    <physiologicalReaction direction="left-to-right" evidence="1">
        <dbReference type="Rhea" id="RHEA:27647"/>
    </physiologicalReaction>
</comment>
<reference evidence="11 12" key="1">
    <citation type="submission" date="2024-04" db="EMBL/GenBank/DDBJ databases">
        <title>Draft genome sequence of Thalassolituus maritimus NBRC 116585.</title>
        <authorList>
            <person name="Miyakawa T."/>
            <person name="Kusuya Y."/>
            <person name="Miura T."/>
        </authorList>
    </citation>
    <scope>NUCLEOTIDE SEQUENCE [LARGE SCALE GENOMIC DNA]</scope>
    <source>
        <strain evidence="11 12">5NW40-0001</strain>
    </source>
</reference>
<comment type="catalytic activity">
    <reaction evidence="7">
        <text>adenosine + H2O + H(+) = inosine + NH4(+)</text>
        <dbReference type="Rhea" id="RHEA:24408"/>
        <dbReference type="ChEBI" id="CHEBI:15377"/>
        <dbReference type="ChEBI" id="CHEBI:15378"/>
        <dbReference type="ChEBI" id="CHEBI:16335"/>
        <dbReference type="ChEBI" id="CHEBI:17596"/>
        <dbReference type="ChEBI" id="CHEBI:28938"/>
        <dbReference type="EC" id="3.5.4.4"/>
    </reaction>
    <physiologicalReaction direction="left-to-right" evidence="7">
        <dbReference type="Rhea" id="RHEA:24409"/>
    </physiologicalReaction>
</comment>
<protein>
    <recommendedName>
        <fullName evidence="10">Purine nucleoside phosphorylase</fullName>
    </recommendedName>
</protein>
<evidence type="ECO:0000256" key="6">
    <source>
        <dbReference type="ARBA" id="ARBA00022833"/>
    </source>
</evidence>
<dbReference type="InterPro" id="IPR011324">
    <property type="entry name" value="Cytotoxic_necrot_fac-like_cat"/>
</dbReference>
<comment type="catalytic activity">
    <reaction evidence="8">
        <text>adenosine + phosphate = alpha-D-ribose 1-phosphate + adenine</text>
        <dbReference type="Rhea" id="RHEA:27642"/>
        <dbReference type="ChEBI" id="CHEBI:16335"/>
        <dbReference type="ChEBI" id="CHEBI:16708"/>
        <dbReference type="ChEBI" id="CHEBI:43474"/>
        <dbReference type="ChEBI" id="CHEBI:57720"/>
        <dbReference type="EC" id="2.4.2.1"/>
    </reaction>
    <physiologicalReaction direction="left-to-right" evidence="8">
        <dbReference type="Rhea" id="RHEA:27643"/>
    </physiologicalReaction>
</comment>
<evidence type="ECO:0000256" key="10">
    <source>
        <dbReference type="RuleBase" id="RU361274"/>
    </source>
</evidence>
<dbReference type="InterPro" id="IPR003730">
    <property type="entry name" value="Cu_polyphenol_OxRdtase"/>
</dbReference>
<evidence type="ECO:0000256" key="3">
    <source>
        <dbReference type="ARBA" id="ARBA00022679"/>
    </source>
</evidence>
<comment type="catalytic activity">
    <reaction evidence="9">
        <text>S-methyl-5'-thioadenosine + phosphate = 5-(methylsulfanyl)-alpha-D-ribose 1-phosphate + adenine</text>
        <dbReference type="Rhea" id="RHEA:11852"/>
        <dbReference type="ChEBI" id="CHEBI:16708"/>
        <dbReference type="ChEBI" id="CHEBI:17509"/>
        <dbReference type="ChEBI" id="CHEBI:43474"/>
        <dbReference type="ChEBI" id="CHEBI:58533"/>
        <dbReference type="EC" id="2.4.2.28"/>
    </reaction>
    <physiologicalReaction direction="left-to-right" evidence="9">
        <dbReference type="Rhea" id="RHEA:11853"/>
    </physiologicalReaction>
</comment>
<evidence type="ECO:0000256" key="4">
    <source>
        <dbReference type="ARBA" id="ARBA00022723"/>
    </source>
</evidence>
<dbReference type="Pfam" id="PF02578">
    <property type="entry name" value="Cu-oxidase_4"/>
    <property type="match status" value="1"/>
</dbReference>
<organism evidence="11 12">
    <name type="scientific">Thalassolituus maritimus</name>
    <dbReference type="NCBI Taxonomy" id="484498"/>
    <lineage>
        <taxon>Bacteria</taxon>
        <taxon>Pseudomonadati</taxon>
        <taxon>Pseudomonadota</taxon>
        <taxon>Gammaproteobacteria</taxon>
        <taxon>Oceanospirillales</taxon>
        <taxon>Oceanospirillaceae</taxon>
        <taxon>Thalassolituus</taxon>
    </lineage>
</organism>
<dbReference type="InterPro" id="IPR038371">
    <property type="entry name" value="Cu_polyphenol_OxRdtase_sf"/>
</dbReference>
<dbReference type="EMBL" id="BAABWH010000005">
    <property type="protein sequence ID" value="GAA6146031.1"/>
    <property type="molecule type" value="Genomic_DNA"/>
</dbReference>
<evidence type="ECO:0000256" key="5">
    <source>
        <dbReference type="ARBA" id="ARBA00022801"/>
    </source>
</evidence>
<accession>A0ABQ0A0V2</accession>
<dbReference type="Proteomes" id="UP001481413">
    <property type="component" value="Unassembled WGS sequence"/>
</dbReference>
<keyword evidence="3" id="KW-0808">Transferase</keyword>
<name>A0ABQ0A0V2_9GAMM</name>
<keyword evidence="6" id="KW-0862">Zinc</keyword>
<proteinExistence type="inferred from homology"/>
<evidence type="ECO:0000256" key="8">
    <source>
        <dbReference type="ARBA" id="ARBA00048968"/>
    </source>
</evidence>
<dbReference type="RefSeq" id="WP_353295181.1">
    <property type="nucleotide sequence ID" value="NZ_BAABWH010000005.1"/>
</dbReference>
<evidence type="ECO:0000256" key="2">
    <source>
        <dbReference type="ARBA" id="ARBA00007353"/>
    </source>
</evidence>
<evidence type="ECO:0000256" key="7">
    <source>
        <dbReference type="ARBA" id="ARBA00047989"/>
    </source>
</evidence>
<evidence type="ECO:0000313" key="12">
    <source>
        <dbReference type="Proteomes" id="UP001481413"/>
    </source>
</evidence>
<keyword evidence="12" id="KW-1185">Reference proteome</keyword>
<dbReference type="NCBIfam" id="TIGR00726">
    <property type="entry name" value="peptidoglycan editing factor PgeF"/>
    <property type="match status" value="1"/>
</dbReference>
<evidence type="ECO:0000256" key="1">
    <source>
        <dbReference type="ARBA" id="ARBA00000553"/>
    </source>
</evidence>
<dbReference type="PANTHER" id="PTHR30616:SF2">
    <property type="entry name" value="PURINE NUCLEOSIDE PHOSPHORYLASE LACC1"/>
    <property type="match status" value="1"/>
</dbReference>
<evidence type="ECO:0000313" key="11">
    <source>
        <dbReference type="EMBL" id="GAA6146031.1"/>
    </source>
</evidence>
<sequence>MDLHRPDWPLPDGVHACFTGRHGGVSLPPYDSLNLGDHVGDAPDAVISNRTAVQRALSGIERIQWLKQVHGTVVLDADVSHGGEAIESEAPVADASTSQQLGTACAVMTADCLPVLFCNSEGTRVAAAHAGWRGLADGILLETLKAFDDVSQVSAYLCPAIGPKAFEVGPDVRDAFASAPEECFKQGRGDRWFADLFGLARWQLEGAGVAQVYGGGVCTYEQSEDYFSYRRDGVTGRQVSLIWIHA</sequence>
<dbReference type="PANTHER" id="PTHR30616">
    <property type="entry name" value="UNCHARACTERIZED PROTEIN YFIH"/>
    <property type="match status" value="1"/>
</dbReference>
<comment type="similarity">
    <text evidence="2 10">Belongs to the purine nucleoside phosphorylase YfiH/LACC1 family.</text>
</comment>